<keyword evidence="3" id="KW-0238">DNA-binding</keyword>
<dbReference type="AlphaFoldDB" id="A0A291DD20"/>
<gene>
    <name evidence="5" type="ORF">CO690_01610</name>
</gene>
<dbReference type="PANTHER" id="PTHR30408:SF12">
    <property type="entry name" value="TYPE I RESTRICTION ENZYME MJAVIII SPECIFICITY SUBUNIT"/>
    <property type="match status" value="1"/>
</dbReference>
<evidence type="ECO:0000313" key="5">
    <source>
        <dbReference type="EMBL" id="ATF62441.1"/>
    </source>
</evidence>
<evidence type="ECO:0000313" key="6">
    <source>
        <dbReference type="Proteomes" id="UP000218628"/>
    </source>
</evidence>
<reference evidence="6" key="1">
    <citation type="submission" date="2017-09" db="EMBL/GenBank/DDBJ databases">
        <title>FDA dAtabase for Regulatory Grade micrObial Sequences (FDA-ARGOS): Supporting development and validation of Infectious Disease Dx tests.</title>
        <authorList>
            <person name="Minogue T."/>
            <person name="Wolcott M."/>
            <person name="Wasieloski L."/>
            <person name="Aguilar W."/>
            <person name="Moore D."/>
            <person name="Tallon L."/>
            <person name="Sadzewicz L."/>
            <person name="Ott S."/>
            <person name="Zhao X."/>
            <person name="Nagaraj S."/>
            <person name="Vavikolanu K."/>
            <person name="Aluvathingal J."/>
            <person name="Nadendla S."/>
            <person name="Sichtig H."/>
        </authorList>
    </citation>
    <scope>NUCLEOTIDE SEQUENCE [LARGE SCALE GENOMIC DNA]</scope>
    <source>
        <strain evidence="6">FDAARGOS_369</strain>
    </source>
</reference>
<dbReference type="EMBL" id="CP023510">
    <property type="protein sequence ID" value="ATF62441.1"/>
    <property type="molecule type" value="Genomic_DNA"/>
</dbReference>
<dbReference type="REBASE" id="222071">
    <property type="entry name" value="S.Rmu369I"/>
</dbReference>
<dbReference type="Pfam" id="PF01420">
    <property type="entry name" value="Methylase_S"/>
    <property type="match status" value="2"/>
</dbReference>
<evidence type="ECO:0000259" key="4">
    <source>
        <dbReference type="Pfam" id="PF01420"/>
    </source>
</evidence>
<dbReference type="GO" id="GO:0004519">
    <property type="term" value="F:endonuclease activity"/>
    <property type="evidence" value="ECO:0007669"/>
    <property type="project" value="UniProtKB-KW"/>
</dbReference>
<sequence length="432" mass="48531">MRVLPVCVSSCWNSSLSRSVWVRSCVSSWPRWTLRAVKKMNNHIIGDLLEYVIGGGWGSEAPDGDQNTPNYVIRSADFPSIEKGSFDGVPLRFDVLNFVNKRSLQDGDILLEISGGTKNRPTGRTVYISEKLLSSVEHAVIPASFCRLLRFKKEVVFPKYMYYLLQSWWASGGSWEFQNQSTGIANFQFKIFAEKFEVSLPPLEEQERIAGILGSLDDKIEANTRLIHTLLDTADSVFQKFYSECELSESTYASLEVYGGGTPSTKNETYWGGDIQWLTPTDVTSLGSPILFDTARKLTEDGLNACSSKLHPAGSIMMTSRATIGAFAINQYPAATNQGFIVAVPQREEERWWIYHHMKKDVPEMINSANGTTFLEISRRTFKGLPYGSLSDENLDRFHAVVNPLYELVKSSEQENLQLAETRDALIKRLIG</sequence>
<dbReference type="GO" id="GO:0003677">
    <property type="term" value="F:DNA binding"/>
    <property type="evidence" value="ECO:0007669"/>
    <property type="project" value="UniProtKB-KW"/>
</dbReference>
<feature type="domain" description="Type I restriction modification DNA specificity" evidence="4">
    <location>
        <begin position="256"/>
        <end position="383"/>
    </location>
</feature>
<dbReference type="InterPro" id="IPR000055">
    <property type="entry name" value="Restrct_endonuc_typeI_TRD"/>
</dbReference>
<keyword evidence="5" id="KW-0540">Nuclease</keyword>
<dbReference type="InterPro" id="IPR044946">
    <property type="entry name" value="Restrct_endonuc_typeI_TRD_sf"/>
</dbReference>
<evidence type="ECO:0000256" key="1">
    <source>
        <dbReference type="ARBA" id="ARBA00010923"/>
    </source>
</evidence>
<keyword evidence="5" id="KW-0378">Hydrolase</keyword>
<keyword evidence="2" id="KW-0680">Restriction system</keyword>
<dbReference type="InterPro" id="IPR052021">
    <property type="entry name" value="Type-I_RS_S_subunit"/>
</dbReference>
<evidence type="ECO:0000256" key="2">
    <source>
        <dbReference type="ARBA" id="ARBA00022747"/>
    </source>
</evidence>
<organism evidence="5 6">
    <name type="scientific">Rothia mucilaginosa</name>
    <dbReference type="NCBI Taxonomy" id="43675"/>
    <lineage>
        <taxon>Bacteria</taxon>
        <taxon>Bacillati</taxon>
        <taxon>Actinomycetota</taxon>
        <taxon>Actinomycetes</taxon>
        <taxon>Micrococcales</taxon>
        <taxon>Micrococcaceae</taxon>
        <taxon>Rothia</taxon>
    </lineage>
</organism>
<accession>A0A291DD20</accession>
<dbReference type="SUPFAM" id="SSF116734">
    <property type="entry name" value="DNA methylase specificity domain"/>
    <property type="match status" value="2"/>
</dbReference>
<keyword evidence="5" id="KW-0255">Endonuclease</keyword>
<dbReference type="PANTHER" id="PTHR30408">
    <property type="entry name" value="TYPE-1 RESTRICTION ENZYME ECOKI SPECIFICITY PROTEIN"/>
    <property type="match status" value="1"/>
</dbReference>
<comment type="similarity">
    <text evidence="1">Belongs to the type-I restriction system S methylase family.</text>
</comment>
<dbReference type="Gene3D" id="3.90.220.20">
    <property type="entry name" value="DNA methylase specificity domains"/>
    <property type="match status" value="2"/>
</dbReference>
<feature type="domain" description="Type I restriction modification DNA specificity" evidence="4">
    <location>
        <begin position="93"/>
        <end position="228"/>
    </location>
</feature>
<dbReference type="Proteomes" id="UP000218628">
    <property type="component" value="Chromosome"/>
</dbReference>
<proteinExistence type="inferred from homology"/>
<evidence type="ECO:0000256" key="3">
    <source>
        <dbReference type="ARBA" id="ARBA00023125"/>
    </source>
</evidence>
<dbReference type="GO" id="GO:0009307">
    <property type="term" value="P:DNA restriction-modification system"/>
    <property type="evidence" value="ECO:0007669"/>
    <property type="project" value="UniProtKB-KW"/>
</dbReference>
<name>A0A291DD20_9MICC</name>
<protein>
    <submittedName>
        <fullName evidence="5">Restriction endonuclease subunit S</fullName>
    </submittedName>
</protein>
<dbReference type="CDD" id="cd17273">
    <property type="entry name" value="RMtype1_S_EcoJA69PI-TRD1-CR1_like"/>
    <property type="match status" value="1"/>
</dbReference>